<dbReference type="InterPro" id="IPR002575">
    <property type="entry name" value="Aminoglycoside_PTrfase"/>
</dbReference>
<evidence type="ECO:0000256" key="1">
    <source>
        <dbReference type="SAM" id="MobiDB-lite"/>
    </source>
</evidence>
<evidence type="ECO:0000313" key="3">
    <source>
        <dbReference type="EMBL" id="MDI1488047.1"/>
    </source>
</evidence>
<feature type="compositionally biased region" description="Polar residues" evidence="1">
    <location>
        <begin position="1"/>
        <end position="19"/>
    </location>
</feature>
<reference evidence="3" key="1">
    <citation type="journal article" date="2023" name="Genome Biol. Evol.">
        <title>First Whole Genome Sequence and Flow Cytometry Genome Size Data for the Lichen-Forming Fungus Ramalina farinacea (Ascomycota).</title>
        <authorList>
            <person name="Llewellyn T."/>
            <person name="Mian S."/>
            <person name="Hill R."/>
            <person name="Leitch I.J."/>
            <person name="Gaya E."/>
        </authorList>
    </citation>
    <scope>NUCLEOTIDE SEQUENCE</scope>
    <source>
        <strain evidence="3">LIQ254RAFAR</strain>
    </source>
</reference>
<dbReference type="EMBL" id="JAPUFD010000006">
    <property type="protein sequence ID" value="MDI1488047.1"/>
    <property type="molecule type" value="Genomic_DNA"/>
</dbReference>
<evidence type="ECO:0000313" key="4">
    <source>
        <dbReference type="Proteomes" id="UP001161017"/>
    </source>
</evidence>
<dbReference type="Pfam" id="PF01636">
    <property type="entry name" value="APH"/>
    <property type="match status" value="1"/>
</dbReference>
<evidence type="ECO:0000259" key="2">
    <source>
        <dbReference type="Pfam" id="PF01636"/>
    </source>
</evidence>
<feature type="domain" description="Aminoglycoside phosphotransferase" evidence="2">
    <location>
        <begin position="127"/>
        <end position="348"/>
    </location>
</feature>
<dbReference type="AlphaFoldDB" id="A0AA43QLH9"/>
<accession>A0AA43QLH9</accession>
<gene>
    <name evidence="3" type="ORF">OHK93_007321</name>
</gene>
<proteinExistence type="predicted"/>
<organism evidence="3 4">
    <name type="scientific">Ramalina farinacea</name>
    <dbReference type="NCBI Taxonomy" id="258253"/>
    <lineage>
        <taxon>Eukaryota</taxon>
        <taxon>Fungi</taxon>
        <taxon>Dikarya</taxon>
        <taxon>Ascomycota</taxon>
        <taxon>Pezizomycotina</taxon>
        <taxon>Lecanoromycetes</taxon>
        <taxon>OSLEUM clade</taxon>
        <taxon>Lecanoromycetidae</taxon>
        <taxon>Lecanorales</taxon>
        <taxon>Lecanorineae</taxon>
        <taxon>Ramalinaceae</taxon>
        <taxon>Ramalina</taxon>
    </lineage>
</organism>
<sequence>MDSNELTSTISDRGATTSEEGLDLAPVKMSDLAAESSPVNKDQEVEWAREDAEEEALLYQTTRKLCNDLWPTPNTLRWRLSNYFRQNPIWRALFAAPKEPIIDRMQGGDLNYIMSITLQASHTSPKDQGDLILRIPHDEESRVDRDVGILEYVRQHTGIPLPTVVRSDFTVNNALEKPYTIQRRVPGSNIEALWDNLTLSQRCQVARQCGQLNSTLRGVKSSVAGLIEARDNGTFEIIPFEIHKEQDDDAKSEVEPRPRGPQSILDIFLTQYTRWFAVDNEAIASVELWPRLLDCVREMDRLGCFDGIEISLCHVDLHDCNVMVAVDPVDSSANITAVLDWDEAVFAPQFVQCEPPTWMWRDEDAVKVEFLDQCWPYEMPGLDMTAEGADEAEIKRVFEESAGGAEYRNLAYSESFRLARGLWRIAKDGFDASHYYHAARRILREWAVLREKMLSVKADHTQQRIDR</sequence>
<name>A0AA43QLH9_9LECA</name>
<dbReference type="PANTHER" id="PTHR21310">
    <property type="entry name" value="AMINOGLYCOSIDE PHOSPHOTRANSFERASE-RELATED-RELATED"/>
    <property type="match status" value="1"/>
</dbReference>
<dbReference type="InterPro" id="IPR011009">
    <property type="entry name" value="Kinase-like_dom_sf"/>
</dbReference>
<keyword evidence="4" id="KW-1185">Reference proteome</keyword>
<comment type="caution">
    <text evidence="3">The sequence shown here is derived from an EMBL/GenBank/DDBJ whole genome shotgun (WGS) entry which is preliminary data.</text>
</comment>
<dbReference type="PANTHER" id="PTHR21310:SF56">
    <property type="entry name" value="AMINOGLYCOSIDE PHOSPHOTRANSFERASE DOMAIN-CONTAINING PROTEIN"/>
    <property type="match status" value="1"/>
</dbReference>
<dbReference type="SUPFAM" id="SSF56112">
    <property type="entry name" value="Protein kinase-like (PK-like)"/>
    <property type="match status" value="1"/>
</dbReference>
<dbReference type="InterPro" id="IPR051678">
    <property type="entry name" value="AGP_Transferase"/>
</dbReference>
<feature type="region of interest" description="Disordered" evidence="1">
    <location>
        <begin position="1"/>
        <end position="24"/>
    </location>
</feature>
<dbReference type="Proteomes" id="UP001161017">
    <property type="component" value="Unassembled WGS sequence"/>
</dbReference>
<protein>
    <recommendedName>
        <fullName evidence="2">Aminoglycoside phosphotransferase domain-containing protein</fullName>
    </recommendedName>
</protein>